<dbReference type="EMBL" id="JAODUP010000534">
    <property type="protein sequence ID" value="KAK2147841.1"/>
    <property type="molecule type" value="Genomic_DNA"/>
</dbReference>
<keyword evidence="3" id="KW-1185">Reference proteome</keyword>
<dbReference type="CDD" id="cd09917">
    <property type="entry name" value="F-box_SF"/>
    <property type="match status" value="1"/>
</dbReference>
<protein>
    <recommendedName>
        <fullName evidence="1">F-box domain-containing protein</fullName>
    </recommendedName>
</protein>
<organism evidence="2 3">
    <name type="scientific">Paralvinella palmiformis</name>
    <dbReference type="NCBI Taxonomy" id="53620"/>
    <lineage>
        <taxon>Eukaryota</taxon>
        <taxon>Metazoa</taxon>
        <taxon>Spiralia</taxon>
        <taxon>Lophotrochozoa</taxon>
        <taxon>Annelida</taxon>
        <taxon>Polychaeta</taxon>
        <taxon>Sedentaria</taxon>
        <taxon>Canalipalpata</taxon>
        <taxon>Terebellida</taxon>
        <taxon>Terebelliformia</taxon>
        <taxon>Alvinellidae</taxon>
        <taxon>Paralvinella</taxon>
    </lineage>
</organism>
<gene>
    <name evidence="2" type="ORF">LSH36_532g06041</name>
</gene>
<proteinExistence type="predicted"/>
<dbReference type="InterPro" id="IPR036047">
    <property type="entry name" value="F-box-like_dom_sf"/>
</dbReference>
<evidence type="ECO:0000259" key="1">
    <source>
        <dbReference type="PROSITE" id="PS50181"/>
    </source>
</evidence>
<evidence type="ECO:0000313" key="3">
    <source>
        <dbReference type="Proteomes" id="UP001208570"/>
    </source>
</evidence>
<dbReference type="PROSITE" id="PS50181">
    <property type="entry name" value="FBOX"/>
    <property type="match status" value="1"/>
</dbReference>
<accession>A0AAD9J7B4</accession>
<reference evidence="2" key="1">
    <citation type="journal article" date="2023" name="Mol. Biol. Evol.">
        <title>Third-Generation Sequencing Reveals the Adaptive Role of the Epigenome in Three Deep-Sea Polychaetes.</title>
        <authorList>
            <person name="Perez M."/>
            <person name="Aroh O."/>
            <person name="Sun Y."/>
            <person name="Lan Y."/>
            <person name="Juniper S.K."/>
            <person name="Young C.R."/>
            <person name="Angers B."/>
            <person name="Qian P.Y."/>
        </authorList>
    </citation>
    <scope>NUCLEOTIDE SEQUENCE</scope>
    <source>
        <strain evidence="2">P08H-3</strain>
    </source>
</reference>
<dbReference type="AlphaFoldDB" id="A0AAD9J7B4"/>
<dbReference type="SUPFAM" id="SSF81383">
    <property type="entry name" value="F-box domain"/>
    <property type="match status" value="1"/>
</dbReference>
<evidence type="ECO:0000313" key="2">
    <source>
        <dbReference type="EMBL" id="KAK2147841.1"/>
    </source>
</evidence>
<sequence length="161" mass="18673">MASVFINGRGLSADLVDHFLMQGKADSCDSGNEEPYVESDFYMPERLGMEHVTLHIAPKSDKLVERITALSTPRDFHLEKLPEGLIDSLPSEVLLVVFRYLDDISLWTAHNVCSRWRSLLDAEMADIEWKRFIKLRWPLFKPEYDVQCWKTLYSKLLVIIV</sequence>
<dbReference type="InterPro" id="IPR001810">
    <property type="entry name" value="F-box_dom"/>
</dbReference>
<feature type="domain" description="F-box" evidence="1">
    <location>
        <begin position="83"/>
        <end position="132"/>
    </location>
</feature>
<dbReference type="Proteomes" id="UP001208570">
    <property type="component" value="Unassembled WGS sequence"/>
</dbReference>
<dbReference type="Pfam" id="PF12937">
    <property type="entry name" value="F-box-like"/>
    <property type="match status" value="1"/>
</dbReference>
<dbReference type="Gene3D" id="1.20.1280.50">
    <property type="match status" value="1"/>
</dbReference>
<comment type="caution">
    <text evidence="2">The sequence shown here is derived from an EMBL/GenBank/DDBJ whole genome shotgun (WGS) entry which is preliminary data.</text>
</comment>
<name>A0AAD9J7B4_9ANNE</name>
<dbReference type="SMART" id="SM00256">
    <property type="entry name" value="FBOX"/>
    <property type="match status" value="1"/>
</dbReference>